<keyword evidence="3" id="KW-1185">Reference proteome</keyword>
<evidence type="ECO:0008006" key="4">
    <source>
        <dbReference type="Google" id="ProtNLM"/>
    </source>
</evidence>
<accession>A0A810LCT7</accession>
<name>A0A810LCT7_9ACTN</name>
<feature type="transmembrane region" description="Helical" evidence="1">
    <location>
        <begin position="354"/>
        <end position="380"/>
    </location>
</feature>
<evidence type="ECO:0000313" key="2">
    <source>
        <dbReference type="EMBL" id="BCJ31788.1"/>
    </source>
</evidence>
<proteinExistence type="predicted"/>
<dbReference type="EMBL" id="AP023354">
    <property type="protein sequence ID" value="BCJ31788.1"/>
    <property type="molecule type" value="Genomic_DNA"/>
</dbReference>
<keyword evidence="1" id="KW-0812">Transmembrane</keyword>
<protein>
    <recommendedName>
        <fullName evidence="4">ABC-type transport system involved in multi-copper enzyme maturation permease subunit</fullName>
    </recommendedName>
</protein>
<feature type="transmembrane region" description="Helical" evidence="1">
    <location>
        <begin position="33"/>
        <end position="55"/>
    </location>
</feature>
<feature type="transmembrane region" description="Helical" evidence="1">
    <location>
        <begin position="494"/>
        <end position="515"/>
    </location>
</feature>
<dbReference type="Proteomes" id="UP000680750">
    <property type="component" value="Chromosome"/>
</dbReference>
<evidence type="ECO:0000256" key="1">
    <source>
        <dbReference type="SAM" id="Phobius"/>
    </source>
</evidence>
<evidence type="ECO:0000313" key="3">
    <source>
        <dbReference type="Proteomes" id="UP000680750"/>
    </source>
</evidence>
<dbReference type="AlphaFoldDB" id="A0A810LCT7"/>
<keyword evidence="1" id="KW-1133">Transmembrane helix</keyword>
<keyword evidence="1" id="KW-0472">Membrane</keyword>
<dbReference type="KEGG" id="aser:Asera_58960"/>
<dbReference type="RefSeq" id="WP_051801353.1">
    <property type="nucleotide sequence ID" value="NZ_AP023354.1"/>
</dbReference>
<sequence length="520" mass="53197">MSAVEAPARTAGADRGLGLRPALRAEWVKFRTVRGWLVGLGVAVLLCVLLTYLVANGIHSGTCTGTGVTCHSGHPTVPTGPNGEAVADSYRYLSRPLTGDGSLTAQLTSLSGRVSTNPVNVAPSPSATRPGLADWAKAGILLTPSTAPGSSYAAVLATGRHGIRFQYDYTHDRSGHGVPAAPRWLRLTRHGDTITGYESADGVAWHEVGVARLPGLPGTVRVGLFVTSPVSFHGRTGRPTQATAGFRHVTVTGETGGAWRSRGIGTGRADFYPILAAGGARITGDTAVLTGSGDIAPAVVQGVLGTNTPASTVLVGLLVGTVVLIVLATLFVTSEYRRGLIRTTLAATPKRERVLAAKAIVIGAVGFATGALAAAVAVPVGDHILTGNGVYVFPAGVGTVVRVVVGCGLVTALTAVAVLALGAMLRRGAGAVTAGVVVFVLPYLIGASLPATAETWLFRVTPAAAFSVLGVLPRSSLVDYPYTFANGYYPLPPWAGLLVLAGYAAVALGAARLVMQRRDA</sequence>
<feature type="transmembrane region" description="Helical" evidence="1">
    <location>
        <begin position="428"/>
        <end position="449"/>
    </location>
</feature>
<feature type="transmembrane region" description="Helical" evidence="1">
    <location>
        <begin position="400"/>
        <end position="421"/>
    </location>
</feature>
<dbReference type="Gene3D" id="2.60.120.200">
    <property type="match status" value="1"/>
</dbReference>
<reference evidence="2" key="1">
    <citation type="submission" date="2020-08" db="EMBL/GenBank/DDBJ databases">
        <title>Whole genome shotgun sequence of Actinocatenispora sera NBRC 101916.</title>
        <authorList>
            <person name="Komaki H."/>
            <person name="Tamura T."/>
        </authorList>
    </citation>
    <scope>NUCLEOTIDE SEQUENCE</scope>
    <source>
        <strain evidence="2">NBRC 101916</strain>
    </source>
</reference>
<gene>
    <name evidence="2" type="ORF">Asera_58960</name>
</gene>
<dbReference type="OrthoDB" id="185815at2"/>
<feature type="transmembrane region" description="Helical" evidence="1">
    <location>
        <begin position="313"/>
        <end position="333"/>
    </location>
</feature>
<organism evidence="2 3">
    <name type="scientific">Actinocatenispora sera</name>
    <dbReference type="NCBI Taxonomy" id="390989"/>
    <lineage>
        <taxon>Bacteria</taxon>
        <taxon>Bacillati</taxon>
        <taxon>Actinomycetota</taxon>
        <taxon>Actinomycetes</taxon>
        <taxon>Micromonosporales</taxon>
        <taxon>Micromonosporaceae</taxon>
        <taxon>Actinocatenispora</taxon>
    </lineage>
</organism>